<dbReference type="NCBIfam" id="TIGR01276">
    <property type="entry name" value="thiB"/>
    <property type="match status" value="1"/>
</dbReference>
<evidence type="ECO:0000256" key="3">
    <source>
        <dbReference type="ARBA" id="ARBA00019815"/>
    </source>
</evidence>
<dbReference type="Gene3D" id="3.40.190.10">
    <property type="entry name" value="Periplasmic binding protein-like II"/>
    <property type="match status" value="2"/>
</dbReference>
<dbReference type="Pfam" id="PF01547">
    <property type="entry name" value="SBP_bac_1"/>
    <property type="match status" value="1"/>
</dbReference>
<dbReference type="EMBL" id="CP101717">
    <property type="protein sequence ID" value="WLD57134.1"/>
    <property type="molecule type" value="Genomic_DNA"/>
</dbReference>
<gene>
    <name evidence="8" type="primary">thiB</name>
    <name evidence="8" type="ORF">NFC81_10395</name>
</gene>
<dbReference type="InterPro" id="IPR005948">
    <property type="entry name" value="ThiB-like"/>
</dbReference>
<evidence type="ECO:0000256" key="7">
    <source>
        <dbReference type="SAM" id="SignalP"/>
    </source>
</evidence>
<dbReference type="GO" id="GO:0030288">
    <property type="term" value="C:outer membrane-bounded periplasmic space"/>
    <property type="evidence" value="ECO:0007669"/>
    <property type="project" value="InterPro"/>
</dbReference>
<dbReference type="InterPro" id="IPR006059">
    <property type="entry name" value="SBP"/>
</dbReference>
<dbReference type="GO" id="GO:0030975">
    <property type="term" value="F:thiamine binding"/>
    <property type="evidence" value="ECO:0007669"/>
    <property type="project" value="InterPro"/>
</dbReference>
<dbReference type="PANTHER" id="PTHR30006">
    <property type="entry name" value="THIAMINE-BINDING PERIPLASMIC PROTEIN-RELATED"/>
    <property type="match status" value="1"/>
</dbReference>
<accession>A0AB38YDJ7</accession>
<evidence type="ECO:0000256" key="5">
    <source>
        <dbReference type="ARBA" id="ARBA00022729"/>
    </source>
</evidence>
<comment type="similarity">
    <text evidence="2">Belongs to the bacterial solute-binding protein 1 family.</text>
</comment>
<feature type="signal peptide" evidence="7">
    <location>
        <begin position="1"/>
        <end position="23"/>
    </location>
</feature>
<dbReference type="PANTHER" id="PTHR30006:SF3">
    <property type="entry name" value="THIAMINE-BINDING PERIPLASMIC PROTEIN"/>
    <property type="match status" value="1"/>
</dbReference>
<comment type="subcellular location">
    <subcellularLocation>
        <location evidence="1">Periplasm</location>
    </subcellularLocation>
</comment>
<name>A0AB38YDJ7_9GAMM</name>
<dbReference type="CDD" id="cd13545">
    <property type="entry name" value="PBP2_TbpA"/>
    <property type="match status" value="1"/>
</dbReference>
<evidence type="ECO:0000256" key="4">
    <source>
        <dbReference type="ARBA" id="ARBA00022448"/>
    </source>
</evidence>
<evidence type="ECO:0000256" key="2">
    <source>
        <dbReference type="ARBA" id="ARBA00008520"/>
    </source>
</evidence>
<dbReference type="SUPFAM" id="SSF53850">
    <property type="entry name" value="Periplasmic binding protein-like II"/>
    <property type="match status" value="1"/>
</dbReference>
<dbReference type="InterPro" id="IPR005967">
    <property type="entry name" value="ThiB"/>
</dbReference>
<organism evidence="8">
    <name type="scientific">Salinispirillum sp. LH 10-3-1</name>
    <dbReference type="NCBI Taxonomy" id="2952525"/>
    <lineage>
        <taxon>Bacteria</taxon>
        <taxon>Pseudomonadati</taxon>
        <taxon>Pseudomonadota</taxon>
        <taxon>Gammaproteobacteria</taxon>
        <taxon>Oceanospirillales</taxon>
        <taxon>Saccharospirillaceae</taxon>
        <taxon>Salinispirillum</taxon>
    </lineage>
</organism>
<dbReference type="NCBIfam" id="TIGR01254">
    <property type="entry name" value="sfuA"/>
    <property type="match status" value="1"/>
</dbReference>
<keyword evidence="6" id="KW-0574">Periplasm</keyword>
<dbReference type="RefSeq" id="WP_304994421.1">
    <property type="nucleotide sequence ID" value="NZ_CP101717.1"/>
</dbReference>
<keyword evidence="5 7" id="KW-0732">Signal</keyword>
<evidence type="ECO:0000256" key="6">
    <source>
        <dbReference type="ARBA" id="ARBA00022764"/>
    </source>
</evidence>
<dbReference type="GO" id="GO:0030976">
    <property type="term" value="F:thiamine pyrophosphate binding"/>
    <property type="evidence" value="ECO:0007669"/>
    <property type="project" value="TreeGrafter"/>
</dbReference>
<dbReference type="AlphaFoldDB" id="A0AB38YDJ7"/>
<proteinExistence type="inferred from homology"/>
<evidence type="ECO:0000313" key="8">
    <source>
        <dbReference type="EMBL" id="WLD57134.1"/>
    </source>
</evidence>
<protein>
    <recommendedName>
        <fullName evidence="3">Thiamine-binding periplasmic protein</fullName>
    </recommendedName>
</protein>
<keyword evidence="4" id="KW-0813">Transport</keyword>
<sequence>MKFHAKPLSMLLASAAFALPSVASELTVYTYSSFTSSWGPGPQIKAAFEAQCDCTLTFVSSDDGVSLLNRVRLEGANTQADVILGIDDALIAEARALGVVQPHSINWGDYPMAADLAWSDDTFVPFDYGYFAFVYDSETNSKPVTSLDDLLRSNVTIVYQDPRTSTVGQGLMLWMNAVYGDDVGDAWGALAERTVTVTSGWSAAYGMFLEGEADYVLSYTTSPAYHVVAESTDRYKALAFSEGHVAQIEVGAISAHTQQPELAEQFLTFLLSKEAQEIIPVTNWMLPVRTDVDLPEVFSELAQPERIGFTAEEVYSNRQKWIREWRNAVSQ</sequence>
<evidence type="ECO:0000256" key="1">
    <source>
        <dbReference type="ARBA" id="ARBA00004418"/>
    </source>
</evidence>
<reference evidence="8" key="1">
    <citation type="submission" date="2022-07" db="EMBL/GenBank/DDBJ databases">
        <title>Complete genome sequence of Salinispirillum sp. LH10-3-1 capable of multiple carbohydrate inversion isolated from a soda lake.</title>
        <authorList>
            <person name="Liu J."/>
            <person name="Zhai Y."/>
            <person name="Zhang H."/>
            <person name="Yang H."/>
            <person name="Qu J."/>
            <person name="Li J."/>
        </authorList>
    </citation>
    <scope>NUCLEOTIDE SEQUENCE</scope>
    <source>
        <strain evidence="8">LH 10-3-1</strain>
    </source>
</reference>
<feature type="chain" id="PRO_5044329968" description="Thiamine-binding periplasmic protein" evidence="7">
    <location>
        <begin position="24"/>
        <end position="331"/>
    </location>
</feature>
<dbReference type="GO" id="GO:0015888">
    <property type="term" value="P:thiamine transport"/>
    <property type="evidence" value="ECO:0007669"/>
    <property type="project" value="InterPro"/>
</dbReference>